<dbReference type="Proteomes" id="UP000694240">
    <property type="component" value="Chromosome 6"/>
</dbReference>
<reference evidence="2 3" key="1">
    <citation type="submission" date="2020-12" db="EMBL/GenBank/DDBJ databases">
        <title>Concerted genomic and epigenomic changes stabilize Arabidopsis allopolyploids.</title>
        <authorList>
            <person name="Chen Z."/>
        </authorList>
    </citation>
    <scope>NUCLEOTIDE SEQUENCE [LARGE SCALE GENOMIC DNA]</scope>
    <source>
        <strain evidence="2">Allo738</strain>
        <tissue evidence="2">Leaf</tissue>
    </source>
</reference>
<dbReference type="EMBL" id="JAEFBK010000006">
    <property type="protein sequence ID" value="KAG7594224.1"/>
    <property type="molecule type" value="Genomic_DNA"/>
</dbReference>
<evidence type="ECO:0000259" key="1">
    <source>
        <dbReference type="Pfam" id="PF03478"/>
    </source>
</evidence>
<gene>
    <name evidence="2" type="ORF">ISN45_Aa01g029930</name>
</gene>
<protein>
    <recommendedName>
        <fullName evidence="1">KIB1-4 beta-propeller domain-containing protein</fullName>
    </recommendedName>
</protein>
<keyword evidence="3" id="KW-1185">Reference proteome</keyword>
<dbReference type="PANTHER" id="PTHR47123:SF25">
    <property type="entry name" value="F-BOX PROTEIN"/>
    <property type="match status" value="1"/>
</dbReference>
<evidence type="ECO:0000313" key="2">
    <source>
        <dbReference type="EMBL" id="KAG7594224.1"/>
    </source>
</evidence>
<evidence type="ECO:0000313" key="3">
    <source>
        <dbReference type="Proteomes" id="UP000694240"/>
    </source>
</evidence>
<sequence>MGKVGWSDLHEDLIDLLANNLSSNINLLRFRSICKPWRSTIATKKRLHNHFERNLPTFKKKKTVVFPSTFFRVTLPSPCPNKGWLIKNRQVSESSKNNLLSPLSGKPITPSDKTLDLLKLGVSEIRQSYNVQYLTKITKRVSGRDVIVGYKSSANSARVVFLNNMFFVVDFKNEIWCCKSGEESRRWTRINNEEAKGFLDIILHKGKVYALDLTGAIWWISLSELSIYQFGPSTPLDYYDIDNCKEKRFVEYRGDLCVLHRFCKKFRVNRVLIERTVGFKVYKMDKNLVKWVEVSSLGDKALIVATDSCFLVLASEYYGCLENAIYFNDGEDVSVFKLDDGSIINKQIDSSSSSSHESCFQMFSAPFL</sequence>
<dbReference type="InterPro" id="IPR005174">
    <property type="entry name" value="KIB1-4_b-propeller"/>
</dbReference>
<name>A0A8T2CB56_9BRAS</name>
<accession>A0A8T2CB56</accession>
<comment type="caution">
    <text evidence="2">The sequence shown here is derived from an EMBL/GenBank/DDBJ whole genome shotgun (WGS) entry which is preliminary data.</text>
</comment>
<dbReference type="AlphaFoldDB" id="A0A8T2CB56"/>
<proteinExistence type="predicted"/>
<feature type="domain" description="KIB1-4 beta-propeller" evidence="1">
    <location>
        <begin position="81"/>
        <end position="336"/>
    </location>
</feature>
<dbReference type="InterPro" id="IPR051304">
    <property type="entry name" value="SCF_F-box_domain"/>
</dbReference>
<organism evidence="2 3">
    <name type="scientific">Arabidopsis thaliana x Arabidopsis arenosa</name>
    <dbReference type="NCBI Taxonomy" id="1240361"/>
    <lineage>
        <taxon>Eukaryota</taxon>
        <taxon>Viridiplantae</taxon>
        <taxon>Streptophyta</taxon>
        <taxon>Embryophyta</taxon>
        <taxon>Tracheophyta</taxon>
        <taxon>Spermatophyta</taxon>
        <taxon>Magnoliopsida</taxon>
        <taxon>eudicotyledons</taxon>
        <taxon>Gunneridae</taxon>
        <taxon>Pentapetalae</taxon>
        <taxon>rosids</taxon>
        <taxon>malvids</taxon>
        <taxon>Brassicales</taxon>
        <taxon>Brassicaceae</taxon>
        <taxon>Camelineae</taxon>
        <taxon>Arabidopsis</taxon>
    </lineage>
</organism>
<dbReference type="PANTHER" id="PTHR47123">
    <property type="entry name" value="F-BOX PROTEIN SKIP23"/>
    <property type="match status" value="1"/>
</dbReference>
<dbReference type="Pfam" id="PF03478">
    <property type="entry name" value="Beta-prop_KIB1-4"/>
    <property type="match status" value="1"/>
</dbReference>